<dbReference type="Gene3D" id="3.30.70.1490">
    <property type="entry name" value="Cysteine protease Prp"/>
    <property type="match status" value="1"/>
</dbReference>
<dbReference type="EMBL" id="JAGGLJ010000008">
    <property type="protein sequence ID" value="MBP2025450.1"/>
    <property type="molecule type" value="Genomic_DNA"/>
</dbReference>
<keyword evidence="3" id="KW-0378">Hydrolase</keyword>
<dbReference type="RefSeq" id="WP_210060745.1">
    <property type="nucleotide sequence ID" value="NZ_JAGGLJ010000008.1"/>
</dbReference>
<dbReference type="SUPFAM" id="SSF118010">
    <property type="entry name" value="TM1457-like"/>
    <property type="match status" value="1"/>
</dbReference>
<dbReference type="InterPro" id="IPR036764">
    <property type="entry name" value="Peptidase_Prp_sf"/>
</dbReference>
<dbReference type="Pfam" id="PF04327">
    <property type="entry name" value="Peptidase_Prp"/>
    <property type="match status" value="1"/>
</dbReference>
<keyword evidence="1" id="KW-0690">Ribosome biogenesis</keyword>
<evidence type="ECO:0000256" key="2">
    <source>
        <dbReference type="ARBA" id="ARBA00022670"/>
    </source>
</evidence>
<dbReference type="PANTHER" id="PTHR39178">
    <property type="entry name" value="HYPOTHETICAL RIBOSOME-ASSOCIATED PROTEIN"/>
    <property type="match status" value="1"/>
</dbReference>
<name>A0ABS4KCF2_9FIRM</name>
<dbReference type="PANTHER" id="PTHR39178:SF1">
    <property type="entry name" value="RIBOSOMAL-PROCESSING CYSTEINE PROTEASE PRP"/>
    <property type="match status" value="1"/>
</dbReference>
<comment type="similarity">
    <text evidence="5">Belongs to the Prp family.</text>
</comment>
<dbReference type="Proteomes" id="UP001519306">
    <property type="component" value="Unassembled WGS sequence"/>
</dbReference>
<sequence>MTNIIIYKNQNVYTGFKSEGHADFNGSGEYDIVCAAISILTQGLYFSLVENCNIDENEIHAIQEDGFLEIKLDYNKSNNIKIQSNFEFMITGLKLLEAQYSNHINLEVMEVQR</sequence>
<evidence type="ECO:0000256" key="1">
    <source>
        <dbReference type="ARBA" id="ARBA00022517"/>
    </source>
</evidence>
<gene>
    <name evidence="7" type="ORF">J2Z71_000983</name>
</gene>
<evidence type="ECO:0000313" key="7">
    <source>
        <dbReference type="EMBL" id="MBP2025450.1"/>
    </source>
</evidence>
<keyword evidence="8" id="KW-1185">Reference proteome</keyword>
<protein>
    <recommendedName>
        <fullName evidence="6">Ribosomal processing cysteine protease Prp</fullName>
    </recommendedName>
</protein>
<accession>A0ABS4KCF2</accession>
<organism evidence="7 8">
    <name type="scientific">Peptoniphilus stercorisuis</name>
    <dbReference type="NCBI Taxonomy" id="1436965"/>
    <lineage>
        <taxon>Bacteria</taxon>
        <taxon>Bacillati</taxon>
        <taxon>Bacillota</taxon>
        <taxon>Tissierellia</taxon>
        <taxon>Tissierellales</taxon>
        <taxon>Peptoniphilaceae</taxon>
        <taxon>Peptoniphilus</taxon>
    </lineage>
</organism>
<evidence type="ECO:0000256" key="5">
    <source>
        <dbReference type="ARBA" id="ARBA00044503"/>
    </source>
</evidence>
<keyword evidence="2" id="KW-0645">Protease</keyword>
<evidence type="ECO:0000256" key="6">
    <source>
        <dbReference type="ARBA" id="ARBA00044538"/>
    </source>
</evidence>
<dbReference type="InterPro" id="IPR007422">
    <property type="entry name" value="Peptidase_Prp"/>
</dbReference>
<keyword evidence="4" id="KW-0788">Thiol protease</keyword>
<proteinExistence type="inferred from homology"/>
<dbReference type="CDD" id="cd16332">
    <property type="entry name" value="Prp-like"/>
    <property type="match status" value="1"/>
</dbReference>
<reference evidence="7 8" key="1">
    <citation type="submission" date="2021-03" db="EMBL/GenBank/DDBJ databases">
        <title>Genomic Encyclopedia of Type Strains, Phase IV (KMG-IV): sequencing the most valuable type-strain genomes for metagenomic binning, comparative biology and taxonomic classification.</title>
        <authorList>
            <person name="Goeker M."/>
        </authorList>
    </citation>
    <scope>NUCLEOTIDE SEQUENCE [LARGE SCALE GENOMIC DNA]</scope>
    <source>
        <strain evidence="7 8">DSM 27563</strain>
    </source>
</reference>
<evidence type="ECO:0000256" key="3">
    <source>
        <dbReference type="ARBA" id="ARBA00022801"/>
    </source>
</evidence>
<evidence type="ECO:0000256" key="4">
    <source>
        <dbReference type="ARBA" id="ARBA00022807"/>
    </source>
</evidence>
<evidence type="ECO:0000313" key="8">
    <source>
        <dbReference type="Proteomes" id="UP001519306"/>
    </source>
</evidence>
<comment type="caution">
    <text evidence="7">The sequence shown here is derived from an EMBL/GenBank/DDBJ whole genome shotgun (WGS) entry which is preliminary data.</text>
</comment>